<name>A0ACD5GPV7_9CYAN</name>
<dbReference type="Proteomes" id="UP000095472">
    <property type="component" value="Chromosome"/>
</dbReference>
<sequence>MRQFYGIGVAVALGEIPLERIAESDICANYSLYSSVASTSSGVELQNCEIIVLGNSPQSASDYDVSGGANTRDRQGWYCGCDRLYPLARQYTRVKITPLCLSPCCKLFWRFWR</sequence>
<evidence type="ECO:0000313" key="1">
    <source>
        <dbReference type="EMBL" id="XPM62684.1"/>
    </source>
</evidence>
<proteinExistence type="predicted"/>
<accession>A0ACD5GPV7</accession>
<evidence type="ECO:0000313" key="2">
    <source>
        <dbReference type="Proteomes" id="UP000095472"/>
    </source>
</evidence>
<organism evidence="1 2">
    <name type="scientific">Desertifilum tharense IPPAS B-1220</name>
    <dbReference type="NCBI Taxonomy" id="1781255"/>
    <lineage>
        <taxon>Bacteria</taxon>
        <taxon>Bacillati</taxon>
        <taxon>Cyanobacteriota</taxon>
        <taxon>Cyanophyceae</taxon>
        <taxon>Desertifilales</taxon>
        <taxon>Desertifilaceae</taxon>
        <taxon>Desertifilum</taxon>
    </lineage>
</organism>
<protein>
    <submittedName>
        <fullName evidence="1">Ring-opening amidohydrolase</fullName>
    </submittedName>
</protein>
<keyword evidence="2" id="KW-1185">Reference proteome</keyword>
<gene>
    <name evidence="1" type="ORF">BH720_024070</name>
</gene>
<dbReference type="EMBL" id="CP182909">
    <property type="protein sequence ID" value="XPM62684.1"/>
    <property type="molecule type" value="Genomic_DNA"/>
</dbReference>
<reference evidence="1 2" key="1">
    <citation type="journal article" date="2016" name="Genome Announc.">
        <title>Draft Genome Sequence of the Thermotolerant Cyanobacterium Desertifilum sp. IPPAS B-1220.</title>
        <authorList>
            <person name="Mironov K.S."/>
            <person name="Sinetova M.A."/>
            <person name="Bolatkhan K."/>
            <person name="Zayadan B.K."/>
            <person name="Ustinova V.V."/>
            <person name="Kupriyanova E.V."/>
            <person name="Skrypnik A.N."/>
            <person name="Gogoleva N.E."/>
            <person name="Gogolev Y.V."/>
            <person name="Los D.A."/>
        </authorList>
    </citation>
    <scope>NUCLEOTIDE SEQUENCE [LARGE SCALE GENOMIC DNA]</scope>
    <source>
        <strain evidence="1 2">IPPAS B-1220</strain>
    </source>
</reference>